<gene>
    <name evidence="2" type="ORF">Rcae01_04351</name>
</gene>
<protein>
    <submittedName>
        <fullName evidence="2">Uncharacterized protein</fullName>
    </submittedName>
</protein>
<accession>A0ABP9VYE6</accession>
<name>A0ABP9VYE6_9BACT</name>
<evidence type="ECO:0000313" key="2">
    <source>
        <dbReference type="EMBL" id="GAA5508882.1"/>
    </source>
</evidence>
<proteinExistence type="inferred from homology"/>
<dbReference type="EMBL" id="BAABRO010000011">
    <property type="protein sequence ID" value="GAA5508882.1"/>
    <property type="molecule type" value="Genomic_DNA"/>
</dbReference>
<sequence length="201" mass="22610">MNTFDDLGMPFPLFLAPVAHAAVDDAGSCEMCGRPASVRFSGACYKCFRNGGVEHTVDTEFGMVRVEDAQKGLTHGIPLSDPSILSDYELIPHPVDPKFPEETWFHVRIETEFLLELVRTPTYLAWQGEHWQFCCRRPCVFLGRLPATAVSPAAESPSAHIAAWFRCPDWSSVAHHDYGSLTYYGFRCAECNAFRYHEDTD</sequence>
<reference evidence="2 3" key="1">
    <citation type="submission" date="2024-02" db="EMBL/GenBank/DDBJ databases">
        <title>Rhodopirellula caenicola NBRC 110016.</title>
        <authorList>
            <person name="Ichikawa N."/>
            <person name="Katano-Makiyama Y."/>
            <person name="Hidaka K."/>
        </authorList>
    </citation>
    <scope>NUCLEOTIDE SEQUENCE [LARGE SCALE GENOMIC DNA]</scope>
    <source>
        <strain evidence="2 3">NBRC 110016</strain>
    </source>
</reference>
<dbReference type="InterPro" id="IPR005363">
    <property type="entry name" value="UPF0167"/>
</dbReference>
<dbReference type="Proteomes" id="UP001416858">
    <property type="component" value="Unassembled WGS sequence"/>
</dbReference>
<evidence type="ECO:0000256" key="1">
    <source>
        <dbReference type="ARBA" id="ARBA00008525"/>
    </source>
</evidence>
<comment type="similarity">
    <text evidence="1">Belongs to the UPF0167 family.</text>
</comment>
<organism evidence="2 3">
    <name type="scientific">Novipirellula caenicola</name>
    <dbReference type="NCBI Taxonomy" id="1536901"/>
    <lineage>
        <taxon>Bacteria</taxon>
        <taxon>Pseudomonadati</taxon>
        <taxon>Planctomycetota</taxon>
        <taxon>Planctomycetia</taxon>
        <taxon>Pirellulales</taxon>
        <taxon>Pirellulaceae</taxon>
        <taxon>Novipirellula</taxon>
    </lineage>
</organism>
<comment type="caution">
    <text evidence="2">The sequence shown here is derived from an EMBL/GenBank/DDBJ whole genome shotgun (WGS) entry which is preliminary data.</text>
</comment>
<evidence type="ECO:0000313" key="3">
    <source>
        <dbReference type="Proteomes" id="UP001416858"/>
    </source>
</evidence>
<dbReference type="Pfam" id="PF03691">
    <property type="entry name" value="UPF0167"/>
    <property type="match status" value="1"/>
</dbReference>
<keyword evidence="3" id="KW-1185">Reference proteome</keyword>